<keyword evidence="1" id="KW-0812">Transmembrane</keyword>
<keyword evidence="1" id="KW-0472">Membrane</keyword>
<comment type="caution">
    <text evidence="2">The sequence shown here is derived from an EMBL/GenBank/DDBJ whole genome shotgun (WGS) entry which is preliminary data.</text>
</comment>
<gene>
    <name evidence="2" type="ORF">RIMI_LOCUS11642449</name>
</gene>
<evidence type="ECO:0000313" key="3">
    <source>
        <dbReference type="Proteomes" id="UP001176940"/>
    </source>
</evidence>
<feature type="transmembrane region" description="Helical" evidence="1">
    <location>
        <begin position="234"/>
        <end position="254"/>
    </location>
</feature>
<keyword evidence="3" id="KW-1185">Reference proteome</keyword>
<sequence length="273" mass="31939">MPEHSLMSNTPVQREFFMVSIRAWLMLLAINWHVNSATSSVALTFFNDFVHSFRMQLFLATSLYMLFLRYDLKHWWKIRVERIAIPMLYSDTVINLATILMLQEIKGKKSATWASMLYATLRRTFLIAYSPILSDGLFNFMVMQTLFYLPFFILGGDGCISNLYTESTLYGSGEKWMYETESVILMLNWGLWMGHRFLNFKSTRVRLFCVNASLFNLFSTSPTSRYFLPLQLPLIYLGFYSDLLFVIGIAIVLYEIHLRIPLLRFLFSGKIET</sequence>
<organism evidence="2 3">
    <name type="scientific">Ranitomeya imitator</name>
    <name type="common">mimic poison frog</name>
    <dbReference type="NCBI Taxonomy" id="111125"/>
    <lineage>
        <taxon>Eukaryota</taxon>
        <taxon>Metazoa</taxon>
        <taxon>Chordata</taxon>
        <taxon>Craniata</taxon>
        <taxon>Vertebrata</taxon>
        <taxon>Euteleostomi</taxon>
        <taxon>Amphibia</taxon>
        <taxon>Batrachia</taxon>
        <taxon>Anura</taxon>
        <taxon>Neobatrachia</taxon>
        <taxon>Hyloidea</taxon>
        <taxon>Dendrobatidae</taxon>
        <taxon>Dendrobatinae</taxon>
        <taxon>Ranitomeya</taxon>
    </lineage>
</organism>
<feature type="transmembrane region" description="Helical" evidence="1">
    <location>
        <begin position="54"/>
        <end position="72"/>
    </location>
</feature>
<keyword evidence="1" id="KW-1133">Transmembrane helix</keyword>
<feature type="transmembrane region" description="Helical" evidence="1">
    <location>
        <begin position="16"/>
        <end position="34"/>
    </location>
</feature>
<dbReference type="EMBL" id="CAUEEQ010026591">
    <property type="protein sequence ID" value="CAJ0947328.1"/>
    <property type="molecule type" value="Genomic_DNA"/>
</dbReference>
<evidence type="ECO:0000313" key="2">
    <source>
        <dbReference type="EMBL" id="CAJ0947328.1"/>
    </source>
</evidence>
<reference evidence="2" key="1">
    <citation type="submission" date="2023-07" db="EMBL/GenBank/DDBJ databases">
        <authorList>
            <person name="Stuckert A."/>
        </authorList>
    </citation>
    <scope>NUCLEOTIDE SEQUENCE</scope>
</reference>
<evidence type="ECO:0000256" key="1">
    <source>
        <dbReference type="SAM" id="Phobius"/>
    </source>
</evidence>
<dbReference type="Proteomes" id="UP001176940">
    <property type="component" value="Unassembled WGS sequence"/>
</dbReference>
<accession>A0ABN9LR38</accession>
<proteinExistence type="predicted"/>
<name>A0ABN9LR38_9NEOB</name>
<protein>
    <submittedName>
        <fullName evidence="2">Uncharacterized protein</fullName>
    </submittedName>
</protein>